<feature type="chain" id="PRO_5014122116" evidence="1">
    <location>
        <begin position="20"/>
        <end position="284"/>
    </location>
</feature>
<keyword evidence="1" id="KW-0732">Signal</keyword>
<protein>
    <submittedName>
        <fullName evidence="2">Uncharacterized protein</fullName>
    </submittedName>
</protein>
<reference evidence="2 3" key="1">
    <citation type="submission" date="2017-11" db="EMBL/GenBank/DDBJ databases">
        <title>Genomic Encyclopedia of Archaeal and Bacterial Type Strains, Phase II (KMG-II): From Individual Species to Whole Genera.</title>
        <authorList>
            <person name="Goeker M."/>
        </authorList>
    </citation>
    <scope>NUCLEOTIDE SEQUENCE [LARGE SCALE GENOMIC DNA]</scope>
    <source>
        <strain evidence="2 3">DSM 28175</strain>
    </source>
</reference>
<sequence length="284" mass="30979">MKKAFILGLACFFAQGVLAQQSVKFSVKYLPMRTYATSYKMDMDMNMNIDDASVAKAMKDAGQPAAMLMKMNMNMGFDINTKAQDAKKDVPFKMTYKEVAMSGSMNGQALPLPQSSITGVSLLGHYANQTKKIEIDGLEGGTLEAAKKAEAEQILSQVFNQFNFPDTTLKVGDTFTQETPLSVPIAGNNTQVMTKVKYTLKSIQGNQATFDIDQVVDMKMAMPQTGEMVMKGGGKGEMVYDIAEKFPVSSKTNMDFNFKMSTGGTPISGDMKGLAIMDVKVTKK</sequence>
<dbReference type="AlphaFoldDB" id="A0A2H9VRB0"/>
<dbReference type="EMBL" id="PGFJ01000001">
    <property type="protein sequence ID" value="PJJ83360.1"/>
    <property type="molecule type" value="Genomic_DNA"/>
</dbReference>
<feature type="signal peptide" evidence="1">
    <location>
        <begin position="1"/>
        <end position="19"/>
    </location>
</feature>
<proteinExistence type="predicted"/>
<keyword evidence="3" id="KW-1185">Reference proteome</keyword>
<evidence type="ECO:0000313" key="2">
    <source>
        <dbReference type="EMBL" id="PJJ83360.1"/>
    </source>
</evidence>
<gene>
    <name evidence="2" type="ORF">CLV57_0340</name>
</gene>
<dbReference type="RefSeq" id="WP_100339635.1">
    <property type="nucleotide sequence ID" value="NZ_PGFJ01000001.1"/>
</dbReference>
<dbReference type="Proteomes" id="UP000242687">
    <property type="component" value="Unassembled WGS sequence"/>
</dbReference>
<evidence type="ECO:0000256" key="1">
    <source>
        <dbReference type="SAM" id="SignalP"/>
    </source>
</evidence>
<name>A0A2H9VRB0_9SPHI</name>
<evidence type="ECO:0000313" key="3">
    <source>
        <dbReference type="Proteomes" id="UP000242687"/>
    </source>
</evidence>
<dbReference type="OrthoDB" id="1376102at2"/>
<comment type="caution">
    <text evidence="2">The sequence shown here is derived from an EMBL/GenBank/DDBJ whole genome shotgun (WGS) entry which is preliminary data.</text>
</comment>
<organism evidence="2 3">
    <name type="scientific">Mucilaginibacter auburnensis</name>
    <dbReference type="NCBI Taxonomy" id="1457233"/>
    <lineage>
        <taxon>Bacteria</taxon>
        <taxon>Pseudomonadati</taxon>
        <taxon>Bacteroidota</taxon>
        <taxon>Sphingobacteriia</taxon>
        <taxon>Sphingobacteriales</taxon>
        <taxon>Sphingobacteriaceae</taxon>
        <taxon>Mucilaginibacter</taxon>
    </lineage>
</organism>
<accession>A0A2H9VRB0</accession>